<reference evidence="4" key="1">
    <citation type="submission" date="2025-08" db="UniProtKB">
        <authorList>
            <consortium name="RefSeq"/>
        </authorList>
    </citation>
    <scope>IDENTIFICATION</scope>
    <source>
        <tissue evidence="4">Gonads</tissue>
    </source>
</reference>
<name>A0A6J2XVX6_SITOR</name>
<evidence type="ECO:0000256" key="1">
    <source>
        <dbReference type="SAM" id="SignalP"/>
    </source>
</evidence>
<dbReference type="GO" id="GO:0030198">
    <property type="term" value="P:extracellular matrix organization"/>
    <property type="evidence" value="ECO:0007669"/>
    <property type="project" value="TreeGrafter"/>
</dbReference>
<dbReference type="OrthoDB" id="7700931at2759"/>
<dbReference type="Gene3D" id="2.30.180.10">
    <property type="entry name" value="FAS1 domain"/>
    <property type="match status" value="3"/>
</dbReference>
<dbReference type="InterPro" id="IPR036378">
    <property type="entry name" value="FAS1_dom_sf"/>
</dbReference>
<dbReference type="GO" id="GO:0031012">
    <property type="term" value="C:extracellular matrix"/>
    <property type="evidence" value="ECO:0007669"/>
    <property type="project" value="TreeGrafter"/>
</dbReference>
<feature type="domain" description="FAS1" evidence="2">
    <location>
        <begin position="331"/>
        <end position="473"/>
    </location>
</feature>
<dbReference type="KEGG" id="soy:115881725"/>
<feature type="chain" id="PRO_5026774784" evidence="1">
    <location>
        <begin position="23"/>
        <end position="477"/>
    </location>
</feature>
<dbReference type="Pfam" id="PF02469">
    <property type="entry name" value="Fasciclin"/>
    <property type="match status" value="2"/>
</dbReference>
<dbReference type="RefSeq" id="XP_030755201.1">
    <property type="nucleotide sequence ID" value="XM_030899341.1"/>
</dbReference>
<evidence type="ECO:0000259" key="2">
    <source>
        <dbReference type="PROSITE" id="PS50213"/>
    </source>
</evidence>
<sequence length="477" mass="54692">MNVLSTLISIIFVACFLVRVRAYNKPRRSIYNKLTQEGDYESFAELIRRNREAQKDLLQNELTLFIPTNSAFQEFTKPLHSDTAFYHMATGLTILDDLKSTRGLSSVKHNFPKLWITKTDDDRLFVNNAEILLDRSDYIESTRHPPDGKQQVLHVIDKVLDPYVRLPKTTLTAYDFMLSIWKWNLDIKDGVSNFLHKVNENGLAHLYQLGGANTYLIPIDRSIDTYKFKMLNRNTIFGHIIPDFVLFSRPTRKNFNYETMANDDNTYIVISMDGTETDLYVYSSTIAGNEDNPKGTFRANIIKANIPVYNGVVHLISEPLGIYNRTNPFPFLPIMAKLAADPTLDTFFELGERTGFNKIFTTHNVSFTYFIPNNHALLQMKKKGLTYSENDVELLKKHLVISDVPYSMERLLALSKNSNTSGIRLKTIGGLVKLTVLEIDDTYYIKYNQAYIKVVRPNYECTDGIIHILAAPLTNLH</sequence>
<feature type="domain" description="FAS1" evidence="2">
    <location>
        <begin position="27"/>
        <end position="160"/>
    </location>
</feature>
<dbReference type="PROSITE" id="PS50213">
    <property type="entry name" value="FAS1"/>
    <property type="match status" value="3"/>
</dbReference>
<dbReference type="Proteomes" id="UP000504635">
    <property type="component" value="Unplaced"/>
</dbReference>
<evidence type="ECO:0000313" key="4">
    <source>
        <dbReference type="RefSeq" id="XP_030755201.1"/>
    </source>
</evidence>
<dbReference type="PANTHER" id="PTHR10900">
    <property type="entry name" value="PERIOSTIN-RELATED"/>
    <property type="match status" value="1"/>
</dbReference>
<feature type="domain" description="FAS1" evidence="2">
    <location>
        <begin position="178"/>
        <end position="320"/>
    </location>
</feature>
<dbReference type="GO" id="GO:0005615">
    <property type="term" value="C:extracellular space"/>
    <property type="evidence" value="ECO:0007669"/>
    <property type="project" value="TreeGrafter"/>
</dbReference>
<organism evidence="3 4">
    <name type="scientific">Sitophilus oryzae</name>
    <name type="common">Rice weevil</name>
    <name type="synonym">Curculio oryzae</name>
    <dbReference type="NCBI Taxonomy" id="7048"/>
    <lineage>
        <taxon>Eukaryota</taxon>
        <taxon>Metazoa</taxon>
        <taxon>Ecdysozoa</taxon>
        <taxon>Arthropoda</taxon>
        <taxon>Hexapoda</taxon>
        <taxon>Insecta</taxon>
        <taxon>Pterygota</taxon>
        <taxon>Neoptera</taxon>
        <taxon>Endopterygota</taxon>
        <taxon>Coleoptera</taxon>
        <taxon>Polyphaga</taxon>
        <taxon>Cucujiformia</taxon>
        <taxon>Curculionidae</taxon>
        <taxon>Dryophthorinae</taxon>
        <taxon>Sitophilus</taxon>
    </lineage>
</organism>
<dbReference type="InterPro" id="IPR000782">
    <property type="entry name" value="FAS1_domain"/>
</dbReference>
<dbReference type="AlphaFoldDB" id="A0A6J2XVX6"/>
<protein>
    <submittedName>
        <fullName evidence="4">Fasciclin-1-like</fullName>
    </submittedName>
</protein>
<dbReference type="GeneID" id="115881725"/>
<dbReference type="GO" id="GO:0050839">
    <property type="term" value="F:cell adhesion molecule binding"/>
    <property type="evidence" value="ECO:0007669"/>
    <property type="project" value="TreeGrafter"/>
</dbReference>
<feature type="signal peptide" evidence="1">
    <location>
        <begin position="1"/>
        <end position="22"/>
    </location>
</feature>
<keyword evidence="3" id="KW-1185">Reference proteome</keyword>
<dbReference type="GO" id="GO:0007155">
    <property type="term" value="P:cell adhesion"/>
    <property type="evidence" value="ECO:0007669"/>
    <property type="project" value="TreeGrafter"/>
</dbReference>
<accession>A0A6J2XVX6</accession>
<proteinExistence type="predicted"/>
<keyword evidence="1" id="KW-0732">Signal</keyword>
<dbReference type="InParanoid" id="A0A6J2XVX6"/>
<dbReference type="SUPFAM" id="SSF82153">
    <property type="entry name" value="FAS1 domain"/>
    <property type="match status" value="3"/>
</dbReference>
<dbReference type="SMART" id="SM00554">
    <property type="entry name" value="FAS1"/>
    <property type="match status" value="3"/>
</dbReference>
<dbReference type="PANTHER" id="PTHR10900:SF124">
    <property type="entry name" value="FI05614P"/>
    <property type="match status" value="1"/>
</dbReference>
<gene>
    <name evidence="4" type="primary">LOC115881725</name>
</gene>
<evidence type="ECO:0000313" key="3">
    <source>
        <dbReference type="Proteomes" id="UP000504635"/>
    </source>
</evidence>
<dbReference type="InterPro" id="IPR050904">
    <property type="entry name" value="Adhesion/Biosynth-related"/>
</dbReference>